<dbReference type="PROSITE" id="PS50157">
    <property type="entry name" value="ZINC_FINGER_C2H2_2"/>
    <property type="match status" value="5"/>
</dbReference>
<reference evidence="12 13" key="1">
    <citation type="journal article" date="2007" name="Nature">
        <title>Genome of the marsupial Monodelphis domestica reveals innovation in non-coding sequences.</title>
        <authorList>
            <person name="Mikkelsen T.S."/>
            <person name="Wakefield M.J."/>
            <person name="Aken B."/>
            <person name="Amemiya C.T."/>
            <person name="Chang J.L."/>
            <person name="Duke S."/>
            <person name="Garber M."/>
            <person name="Gentles A.J."/>
            <person name="Goodstadt L."/>
            <person name="Heger A."/>
            <person name="Jurka J."/>
            <person name="Kamal M."/>
            <person name="Mauceli E."/>
            <person name="Searle S.M."/>
            <person name="Sharpe T."/>
            <person name="Baker M.L."/>
            <person name="Batzer M.A."/>
            <person name="Benos P.V."/>
            <person name="Belov K."/>
            <person name="Clamp M."/>
            <person name="Cook A."/>
            <person name="Cuff J."/>
            <person name="Das R."/>
            <person name="Davidow L."/>
            <person name="Deakin J.E."/>
            <person name="Fazzari M.J."/>
            <person name="Glass J.L."/>
            <person name="Grabherr M."/>
            <person name="Greally J.M."/>
            <person name="Gu W."/>
            <person name="Hore T.A."/>
            <person name="Huttley G.A."/>
            <person name="Kleber M."/>
            <person name="Jirtle R.L."/>
            <person name="Koina E."/>
            <person name="Lee J.T."/>
            <person name="Mahony S."/>
            <person name="Marra M.A."/>
            <person name="Miller R.D."/>
            <person name="Nicholls R.D."/>
            <person name="Oda M."/>
            <person name="Papenfuss A.T."/>
            <person name="Parra Z.E."/>
            <person name="Pollock D.D."/>
            <person name="Ray D.A."/>
            <person name="Schein J.E."/>
            <person name="Speed T.P."/>
            <person name="Thompson K."/>
            <person name="VandeBerg J.L."/>
            <person name="Wade C.M."/>
            <person name="Walker J.A."/>
            <person name="Waters P.D."/>
            <person name="Webber C."/>
            <person name="Weidman J.R."/>
            <person name="Xie X."/>
            <person name="Zody M.C."/>
            <person name="Baldwin J."/>
            <person name="Abdouelleil A."/>
            <person name="Abdulkadir J."/>
            <person name="Abebe A."/>
            <person name="Abera B."/>
            <person name="Abreu J."/>
            <person name="Acer S.C."/>
            <person name="Aftuck L."/>
            <person name="Alexander A."/>
            <person name="An P."/>
            <person name="Anderson E."/>
            <person name="Anderson S."/>
            <person name="Arachi H."/>
            <person name="Azer M."/>
            <person name="Bachantsang P."/>
            <person name="Barry A."/>
            <person name="Bayul T."/>
            <person name="Berlin A."/>
            <person name="Bessette D."/>
            <person name="Bloom T."/>
            <person name="Bloom T."/>
            <person name="Boguslavskiy L."/>
            <person name="Bonnet C."/>
            <person name="Boukhgalter B."/>
            <person name="Bourzgui I."/>
            <person name="Brown A."/>
            <person name="Cahill P."/>
            <person name="Channer S."/>
            <person name="Cheshatsang Y."/>
            <person name="Chuda L."/>
            <person name="Citroen M."/>
            <person name="Collymore A."/>
            <person name="Cooke P."/>
            <person name="Costello M."/>
            <person name="D'Aco K."/>
            <person name="Daza R."/>
            <person name="De Haan G."/>
            <person name="DeGray S."/>
            <person name="DeMaso C."/>
            <person name="Dhargay N."/>
            <person name="Dooley K."/>
            <person name="Dooley E."/>
            <person name="Doricent M."/>
            <person name="Dorje P."/>
            <person name="Dorjee K."/>
            <person name="Dupes A."/>
            <person name="Elong R."/>
            <person name="Falk J."/>
            <person name="Farina A."/>
            <person name="Faro S."/>
            <person name="Ferguson D."/>
            <person name="Fisher S."/>
            <person name="Foley C.D."/>
            <person name="Franke A."/>
            <person name="Friedrich D."/>
            <person name="Gadbois L."/>
            <person name="Gearin G."/>
            <person name="Gearin C.R."/>
            <person name="Giannoukos G."/>
            <person name="Goode T."/>
            <person name="Graham J."/>
            <person name="Grandbois E."/>
            <person name="Grewal S."/>
            <person name="Gyaltsen K."/>
            <person name="Hafez N."/>
            <person name="Hagos B."/>
            <person name="Hall J."/>
            <person name="Henson C."/>
            <person name="Hollinger A."/>
            <person name="Honan T."/>
            <person name="Huard M.D."/>
            <person name="Hughes L."/>
            <person name="Hurhula B."/>
            <person name="Husby M.E."/>
            <person name="Kamat A."/>
            <person name="Kanga B."/>
            <person name="Kashin S."/>
            <person name="Khazanovich D."/>
            <person name="Kisner P."/>
            <person name="Lance K."/>
            <person name="Lara M."/>
            <person name="Lee W."/>
            <person name="Lennon N."/>
            <person name="Letendre F."/>
            <person name="LeVine R."/>
            <person name="Lipovsky A."/>
            <person name="Liu X."/>
            <person name="Liu J."/>
            <person name="Liu S."/>
            <person name="Lokyitsang T."/>
            <person name="Lokyitsang Y."/>
            <person name="Lubonja R."/>
            <person name="Lui A."/>
            <person name="MacDonald P."/>
            <person name="Magnisalis V."/>
            <person name="Maru K."/>
            <person name="Matthews C."/>
            <person name="McCusker W."/>
            <person name="McDonough S."/>
            <person name="Mehta T."/>
            <person name="Meldrim J."/>
            <person name="Meneus L."/>
            <person name="Mihai O."/>
            <person name="Mihalev A."/>
            <person name="Mihova T."/>
            <person name="Mittelman R."/>
            <person name="Mlenga V."/>
            <person name="Montmayeur A."/>
            <person name="Mulrain L."/>
            <person name="Navidi A."/>
            <person name="Naylor J."/>
            <person name="Negash T."/>
            <person name="Nguyen T."/>
            <person name="Nguyen N."/>
            <person name="Nicol R."/>
            <person name="Norbu C."/>
            <person name="Norbu N."/>
            <person name="Novod N."/>
            <person name="O'Neill B."/>
            <person name="Osman S."/>
            <person name="Markiewicz E."/>
            <person name="Oyono O.L."/>
            <person name="Patti C."/>
            <person name="Phunkhang P."/>
            <person name="Pierre F."/>
            <person name="Priest M."/>
            <person name="Raghuraman S."/>
            <person name="Rege F."/>
            <person name="Reyes R."/>
            <person name="Rise C."/>
            <person name="Rogov P."/>
            <person name="Ross K."/>
            <person name="Ryan E."/>
            <person name="Settipalli S."/>
            <person name="Shea T."/>
            <person name="Sherpa N."/>
            <person name="Shi L."/>
            <person name="Shih D."/>
            <person name="Sparrow T."/>
            <person name="Spaulding J."/>
            <person name="Stalker J."/>
            <person name="Stange-Thomann N."/>
            <person name="Stavropoulos S."/>
            <person name="Stone C."/>
            <person name="Strader C."/>
            <person name="Tesfaye S."/>
            <person name="Thomson T."/>
            <person name="Thoulutsang Y."/>
            <person name="Thoulutsang D."/>
            <person name="Topham K."/>
            <person name="Topping I."/>
            <person name="Tsamla T."/>
            <person name="Vassiliev H."/>
            <person name="Vo A."/>
            <person name="Wangchuk T."/>
            <person name="Wangdi T."/>
            <person name="Weiand M."/>
            <person name="Wilkinson J."/>
            <person name="Wilson A."/>
            <person name="Yadav S."/>
            <person name="Young G."/>
            <person name="Yu Q."/>
            <person name="Zembek L."/>
            <person name="Zhong D."/>
            <person name="Zimmer A."/>
            <person name="Zwirko Z."/>
            <person name="Jaffe D.B."/>
            <person name="Alvarez P."/>
            <person name="Brockman W."/>
            <person name="Butler J."/>
            <person name="Chin C."/>
            <person name="Gnerre S."/>
            <person name="MacCallum I."/>
            <person name="Graves J.A."/>
            <person name="Ponting C.P."/>
            <person name="Breen M."/>
            <person name="Samollow P.B."/>
            <person name="Lander E.S."/>
            <person name="Lindblad-Toh K."/>
        </authorList>
    </citation>
    <scope>NUCLEOTIDE SEQUENCE [LARGE SCALE GENOMIC DNA]</scope>
</reference>
<dbReference type="SUPFAM" id="SSF57667">
    <property type="entry name" value="beta-beta-alpha zinc fingers"/>
    <property type="match status" value="3"/>
</dbReference>
<dbReference type="SMART" id="SM00355">
    <property type="entry name" value="ZnF_C2H2"/>
    <property type="match status" value="5"/>
</dbReference>
<dbReference type="GeneTree" id="ENSGT00940000161592"/>
<sequence length="360" mass="38680">PHHGSPRWGTAPQKGGLEAFLQREQPRGKGRTSTGRESSGSRKCPAPSFRSGLHVFPRSGSQDFFSSLLAGIPVPKPDVIPDSDGGREPQIPAAQGSQEPHSLQGSRPACEPSTEAKAGICAAAALPGSRAKRPRRNGAQGAALREAGDTEDAAGKPKGGPARASPRRPLLPRSFRKVAFSPKSPAAGPPPRAPAGERPWGKAFRQFSDPIKCKRIRVGPKAYKCKECGETFSDCSTCIRHQRVHTGEKPYRCAECGEAFTRGTSLTEHRRTHTGEKPYACRACDKAFTRRSSLVKHQRVHTGEKPYACGVCGKAFSHGSALIIHQRIHTGEKPYKCGQCAKAFSNSSALIRHQQHHGGA</sequence>
<comment type="subcellular location">
    <subcellularLocation>
        <location evidence="1">Nucleus</location>
    </subcellularLocation>
</comment>
<keyword evidence="7" id="KW-0238">DNA-binding</keyword>
<keyword evidence="5 9" id="KW-0863">Zinc-finger</keyword>
<keyword evidence="13" id="KW-1185">Reference proteome</keyword>
<evidence type="ECO:0000256" key="4">
    <source>
        <dbReference type="ARBA" id="ARBA00022737"/>
    </source>
</evidence>
<dbReference type="GO" id="GO:0000981">
    <property type="term" value="F:DNA-binding transcription factor activity, RNA polymerase II-specific"/>
    <property type="evidence" value="ECO:0000318"/>
    <property type="project" value="GO_Central"/>
</dbReference>
<dbReference type="OMA" id="WCTATGR"/>
<dbReference type="Proteomes" id="UP000002280">
    <property type="component" value="Chromosome 1"/>
</dbReference>
<protein>
    <recommendedName>
        <fullName evidence="11">C2H2-type domain-containing protein</fullName>
    </recommendedName>
</protein>
<dbReference type="InParanoid" id="F7FV94"/>
<dbReference type="GO" id="GO:0008270">
    <property type="term" value="F:zinc ion binding"/>
    <property type="evidence" value="ECO:0007669"/>
    <property type="project" value="UniProtKB-KW"/>
</dbReference>
<feature type="region of interest" description="Disordered" evidence="10">
    <location>
        <begin position="180"/>
        <end position="199"/>
    </location>
</feature>
<comment type="similarity">
    <text evidence="2">Belongs to the krueppel C2H2-type zinc-finger protein family.</text>
</comment>
<feature type="domain" description="C2H2-type" evidence="11">
    <location>
        <begin position="307"/>
        <end position="334"/>
    </location>
</feature>
<evidence type="ECO:0000259" key="11">
    <source>
        <dbReference type="PROSITE" id="PS50157"/>
    </source>
</evidence>
<dbReference type="Pfam" id="PF13912">
    <property type="entry name" value="zf-C2H2_6"/>
    <property type="match status" value="1"/>
</dbReference>
<dbReference type="GO" id="GO:0000978">
    <property type="term" value="F:RNA polymerase II cis-regulatory region sequence-specific DNA binding"/>
    <property type="evidence" value="ECO:0000318"/>
    <property type="project" value="GO_Central"/>
</dbReference>
<dbReference type="HOGENOM" id="CLU_002678_49_8_1"/>
<feature type="domain" description="C2H2-type" evidence="11">
    <location>
        <begin position="279"/>
        <end position="306"/>
    </location>
</feature>
<dbReference type="FunFam" id="3.30.160.60:FF:000176">
    <property type="entry name" value="zinc finger protein 70"/>
    <property type="match status" value="1"/>
</dbReference>
<organism evidence="12 13">
    <name type="scientific">Monodelphis domestica</name>
    <name type="common">Gray short-tailed opossum</name>
    <dbReference type="NCBI Taxonomy" id="13616"/>
    <lineage>
        <taxon>Eukaryota</taxon>
        <taxon>Metazoa</taxon>
        <taxon>Chordata</taxon>
        <taxon>Craniata</taxon>
        <taxon>Vertebrata</taxon>
        <taxon>Euteleostomi</taxon>
        <taxon>Mammalia</taxon>
        <taxon>Metatheria</taxon>
        <taxon>Didelphimorphia</taxon>
        <taxon>Didelphidae</taxon>
        <taxon>Monodelphis</taxon>
    </lineage>
</organism>
<feature type="compositionally biased region" description="Low complexity" evidence="10">
    <location>
        <begin position="31"/>
        <end position="43"/>
    </location>
</feature>
<evidence type="ECO:0000256" key="3">
    <source>
        <dbReference type="ARBA" id="ARBA00022723"/>
    </source>
</evidence>
<feature type="region of interest" description="Disordered" evidence="10">
    <location>
        <begin position="1"/>
        <end position="55"/>
    </location>
</feature>
<dbReference type="PANTHER" id="PTHR19818">
    <property type="entry name" value="ZINC FINGER PROTEIN ZIC AND GLI"/>
    <property type="match status" value="1"/>
</dbReference>
<dbReference type="Bgee" id="ENSMODG00000016810">
    <property type="expression patterns" value="Expressed in spinal cord and 13 other cell types or tissues"/>
</dbReference>
<feature type="compositionally biased region" description="Low complexity" evidence="10">
    <location>
        <begin position="159"/>
        <end position="170"/>
    </location>
</feature>
<feature type="domain" description="C2H2-type" evidence="11">
    <location>
        <begin position="251"/>
        <end position="278"/>
    </location>
</feature>
<proteinExistence type="inferred from homology"/>
<dbReference type="PROSITE" id="PS00028">
    <property type="entry name" value="ZINC_FINGER_C2H2_1"/>
    <property type="match status" value="5"/>
</dbReference>
<reference evidence="12" key="2">
    <citation type="submission" date="2025-08" db="UniProtKB">
        <authorList>
            <consortium name="Ensembl"/>
        </authorList>
    </citation>
    <scope>IDENTIFICATION</scope>
</reference>
<dbReference type="Ensembl" id="ENSMODT00000021351.3">
    <property type="protein sequence ID" value="ENSMODP00000020981.3"/>
    <property type="gene ID" value="ENSMODG00000016810.3"/>
</dbReference>
<evidence type="ECO:0000256" key="9">
    <source>
        <dbReference type="PROSITE-ProRule" id="PRU00042"/>
    </source>
</evidence>
<evidence type="ECO:0000256" key="7">
    <source>
        <dbReference type="ARBA" id="ARBA00023125"/>
    </source>
</evidence>
<keyword evidence="4" id="KW-0677">Repeat</keyword>
<dbReference type="FunFam" id="3.30.160.60:FF:001402">
    <property type="entry name" value="Zinc finger protein 473"/>
    <property type="match status" value="1"/>
</dbReference>
<dbReference type="Gene3D" id="3.30.160.60">
    <property type="entry name" value="Classic Zinc Finger"/>
    <property type="match status" value="5"/>
</dbReference>
<dbReference type="FunFam" id="3.30.160.60:FF:002343">
    <property type="entry name" value="Zinc finger protein 33A"/>
    <property type="match status" value="2"/>
</dbReference>
<dbReference type="InterPro" id="IPR013087">
    <property type="entry name" value="Znf_C2H2_type"/>
</dbReference>
<feature type="compositionally biased region" description="Polar residues" evidence="10">
    <location>
        <begin position="95"/>
        <end position="105"/>
    </location>
</feature>
<keyword evidence="6" id="KW-0862">Zinc</keyword>
<evidence type="ECO:0000256" key="1">
    <source>
        <dbReference type="ARBA" id="ARBA00004123"/>
    </source>
</evidence>
<dbReference type="AlphaFoldDB" id="F7FV94"/>
<reference evidence="12" key="3">
    <citation type="submission" date="2025-09" db="UniProtKB">
        <authorList>
            <consortium name="Ensembl"/>
        </authorList>
    </citation>
    <scope>IDENTIFICATION</scope>
</reference>
<feature type="domain" description="C2H2-type" evidence="11">
    <location>
        <begin position="335"/>
        <end position="360"/>
    </location>
</feature>
<keyword evidence="8" id="KW-0539">Nucleus</keyword>
<evidence type="ECO:0000256" key="5">
    <source>
        <dbReference type="ARBA" id="ARBA00022771"/>
    </source>
</evidence>
<name>F7FV94_MONDO</name>
<feature type="domain" description="C2H2-type" evidence="11">
    <location>
        <begin position="223"/>
        <end position="250"/>
    </location>
</feature>
<evidence type="ECO:0000256" key="10">
    <source>
        <dbReference type="SAM" id="MobiDB-lite"/>
    </source>
</evidence>
<dbReference type="FunFam" id="3.30.160.60:FF:000008">
    <property type="entry name" value="RB-associated KRAB zinc finger protein-like"/>
    <property type="match status" value="1"/>
</dbReference>
<evidence type="ECO:0000313" key="13">
    <source>
        <dbReference type="Proteomes" id="UP000002280"/>
    </source>
</evidence>
<dbReference type="GO" id="GO:0006357">
    <property type="term" value="P:regulation of transcription by RNA polymerase II"/>
    <property type="evidence" value="ECO:0000318"/>
    <property type="project" value="GO_Central"/>
</dbReference>
<evidence type="ECO:0000256" key="8">
    <source>
        <dbReference type="ARBA" id="ARBA00023242"/>
    </source>
</evidence>
<dbReference type="eggNOG" id="KOG1721">
    <property type="taxonomic scope" value="Eukaryota"/>
</dbReference>
<dbReference type="Pfam" id="PF00096">
    <property type="entry name" value="zf-C2H2"/>
    <property type="match status" value="4"/>
</dbReference>
<dbReference type="InterPro" id="IPR036236">
    <property type="entry name" value="Znf_C2H2_sf"/>
</dbReference>
<accession>F7FV94</accession>
<evidence type="ECO:0000313" key="12">
    <source>
        <dbReference type="Ensembl" id="ENSMODP00000020981.3"/>
    </source>
</evidence>
<dbReference type="InterPro" id="IPR050329">
    <property type="entry name" value="GLI_C2H2-zinc-finger"/>
</dbReference>
<dbReference type="PANTHER" id="PTHR19818:SF158">
    <property type="entry name" value="C2H2-TYPE DOMAIN-CONTAINING PROTEIN-RELATED"/>
    <property type="match status" value="1"/>
</dbReference>
<feature type="region of interest" description="Disordered" evidence="10">
    <location>
        <begin position="71"/>
        <end position="170"/>
    </location>
</feature>
<dbReference type="GO" id="GO:0005634">
    <property type="term" value="C:nucleus"/>
    <property type="evidence" value="ECO:0007669"/>
    <property type="project" value="UniProtKB-SubCell"/>
</dbReference>
<evidence type="ECO:0000256" key="6">
    <source>
        <dbReference type="ARBA" id="ARBA00022833"/>
    </source>
</evidence>
<dbReference type="GO" id="GO:0045944">
    <property type="term" value="P:positive regulation of transcription by RNA polymerase II"/>
    <property type="evidence" value="ECO:0007669"/>
    <property type="project" value="UniProtKB-ARBA"/>
</dbReference>
<evidence type="ECO:0000256" key="2">
    <source>
        <dbReference type="ARBA" id="ARBA00006991"/>
    </source>
</evidence>
<keyword evidence="3" id="KW-0479">Metal-binding</keyword>